<reference evidence="2" key="1">
    <citation type="journal article" date="2022" name="bioRxiv">
        <title>Sequencing and chromosome-scale assembly of the giantPleurodeles waltlgenome.</title>
        <authorList>
            <person name="Brown T."/>
            <person name="Elewa A."/>
            <person name="Iarovenko S."/>
            <person name="Subramanian E."/>
            <person name="Araus A.J."/>
            <person name="Petzold A."/>
            <person name="Susuki M."/>
            <person name="Suzuki K.-i.T."/>
            <person name="Hayashi T."/>
            <person name="Toyoda A."/>
            <person name="Oliveira C."/>
            <person name="Osipova E."/>
            <person name="Leigh N.D."/>
            <person name="Simon A."/>
            <person name="Yun M.H."/>
        </authorList>
    </citation>
    <scope>NUCLEOTIDE SEQUENCE</scope>
    <source>
        <strain evidence="2">20211129_DDA</strain>
        <tissue evidence="2">Liver</tissue>
    </source>
</reference>
<dbReference type="EMBL" id="JANPWB010000010">
    <property type="protein sequence ID" value="KAJ1134682.1"/>
    <property type="molecule type" value="Genomic_DNA"/>
</dbReference>
<organism evidence="2 3">
    <name type="scientific">Pleurodeles waltl</name>
    <name type="common">Iberian ribbed newt</name>
    <dbReference type="NCBI Taxonomy" id="8319"/>
    <lineage>
        <taxon>Eukaryota</taxon>
        <taxon>Metazoa</taxon>
        <taxon>Chordata</taxon>
        <taxon>Craniata</taxon>
        <taxon>Vertebrata</taxon>
        <taxon>Euteleostomi</taxon>
        <taxon>Amphibia</taxon>
        <taxon>Batrachia</taxon>
        <taxon>Caudata</taxon>
        <taxon>Salamandroidea</taxon>
        <taxon>Salamandridae</taxon>
        <taxon>Pleurodelinae</taxon>
        <taxon>Pleurodeles</taxon>
    </lineage>
</organism>
<protein>
    <submittedName>
        <fullName evidence="2">Uncharacterized protein</fullName>
    </submittedName>
</protein>
<feature type="compositionally biased region" description="Basic and acidic residues" evidence="1">
    <location>
        <begin position="17"/>
        <end position="27"/>
    </location>
</feature>
<comment type="caution">
    <text evidence="2">The sequence shown here is derived from an EMBL/GenBank/DDBJ whole genome shotgun (WGS) entry which is preliminary data.</text>
</comment>
<evidence type="ECO:0000256" key="1">
    <source>
        <dbReference type="SAM" id="MobiDB-lite"/>
    </source>
</evidence>
<sequence>MLHLGPSQCSRAGPCEDGERSQQDSHRHTGSRSPVTGIIGIGGGASRGPLILFQLQPAFLHEAAALRERRGRKPPLSPDSTGRLTALVGPAVVAQSRRPPVSRTALGLRAQAARAGAFTRSFAAGPFGAETLSVRHVPDLGHAPTFMYSYSCI</sequence>
<evidence type="ECO:0000313" key="2">
    <source>
        <dbReference type="EMBL" id="KAJ1134682.1"/>
    </source>
</evidence>
<gene>
    <name evidence="2" type="ORF">NDU88_001131</name>
</gene>
<accession>A0AAV7Q277</accession>
<proteinExistence type="predicted"/>
<evidence type="ECO:0000313" key="3">
    <source>
        <dbReference type="Proteomes" id="UP001066276"/>
    </source>
</evidence>
<name>A0AAV7Q277_PLEWA</name>
<dbReference type="AlphaFoldDB" id="A0AAV7Q277"/>
<keyword evidence="3" id="KW-1185">Reference proteome</keyword>
<dbReference type="Proteomes" id="UP001066276">
    <property type="component" value="Chromosome 6"/>
</dbReference>
<feature type="region of interest" description="Disordered" evidence="1">
    <location>
        <begin position="1"/>
        <end position="39"/>
    </location>
</feature>